<evidence type="ECO:0000313" key="3">
    <source>
        <dbReference type="EnsemblMetazoa" id="CLYHEMP024084.1"/>
    </source>
</evidence>
<feature type="compositionally biased region" description="Acidic residues" evidence="1">
    <location>
        <begin position="256"/>
        <end position="291"/>
    </location>
</feature>
<feature type="compositionally biased region" description="Basic and acidic residues" evidence="1">
    <location>
        <begin position="454"/>
        <end position="463"/>
    </location>
</feature>
<keyword evidence="4" id="KW-1185">Reference proteome</keyword>
<dbReference type="Proteomes" id="UP000594262">
    <property type="component" value="Unplaced"/>
</dbReference>
<feature type="compositionally biased region" description="Polar residues" evidence="1">
    <location>
        <begin position="239"/>
        <end position="254"/>
    </location>
</feature>
<feature type="compositionally biased region" description="Basic and acidic residues" evidence="1">
    <location>
        <begin position="225"/>
        <end position="234"/>
    </location>
</feature>
<reference evidence="3" key="1">
    <citation type="submission" date="2021-01" db="UniProtKB">
        <authorList>
            <consortium name="EnsemblMetazoa"/>
        </authorList>
    </citation>
    <scope>IDENTIFICATION</scope>
</reference>
<evidence type="ECO:0008006" key="5">
    <source>
        <dbReference type="Google" id="ProtNLM"/>
    </source>
</evidence>
<proteinExistence type="predicted"/>
<feature type="region of interest" description="Disordered" evidence="1">
    <location>
        <begin position="409"/>
        <end position="463"/>
    </location>
</feature>
<feature type="chain" id="PRO_5029750809" description="Cnidarian restricted protein" evidence="2">
    <location>
        <begin position="21"/>
        <end position="463"/>
    </location>
</feature>
<feature type="region of interest" description="Disordered" evidence="1">
    <location>
        <begin position="115"/>
        <end position="367"/>
    </location>
</feature>
<evidence type="ECO:0000256" key="2">
    <source>
        <dbReference type="SAM" id="SignalP"/>
    </source>
</evidence>
<accession>A0A7M5XJT9</accession>
<feature type="compositionally biased region" description="Acidic residues" evidence="1">
    <location>
        <begin position="355"/>
        <end position="367"/>
    </location>
</feature>
<protein>
    <recommendedName>
        <fullName evidence="5">Cnidarian restricted protein</fullName>
    </recommendedName>
</protein>
<name>A0A7M5XJT9_9CNID</name>
<evidence type="ECO:0000313" key="4">
    <source>
        <dbReference type="Proteomes" id="UP000594262"/>
    </source>
</evidence>
<sequence length="463" mass="50844">MRHLVFYMALFCMMLQSTSGKAIPGHSKEDFSISDKQEFPVPSITKEQMDLKNDFLADKTGSPGKREPELPKTFGSDNDNGKPLQMRIKRKTKLNHLVVLVNKVLADTQKFLNRKRQTVNNGNPTEKAEPEMEPIVDNPIPRYGIDSAGELNVPDAESSDGFSNYQGNDNDPTVNEPIVDDPVSNYDIDTTGEINDPYPEDYGLPDGQENSDEGDTSVDATMNAIREDDLKTIDKNNPGAINNVETEQDSSIGNDTADEEEEESDQINEEESNEVEEDVIENDNYSNDEDSSANQDTGEGDYNDQINEQETKEDNEDSEQDKRDTYISDGDEIEQTAQDIAQEGGEGNMNVMENSDQEESDAYASDEDEIAQAAQDIVQGGGVDGLNVVEMKNDKLTVEDDAIGTSAAIVGESDGMTQKSQDIAQEGEGVDGLSAVEKINDKTVEDDVIGDSDAVEKESNEVE</sequence>
<feature type="signal peptide" evidence="2">
    <location>
        <begin position="1"/>
        <end position="20"/>
    </location>
</feature>
<dbReference type="AlphaFoldDB" id="A0A7M5XJT9"/>
<feature type="compositionally biased region" description="Polar residues" evidence="1">
    <location>
        <begin position="160"/>
        <end position="173"/>
    </location>
</feature>
<keyword evidence="2" id="KW-0732">Signal</keyword>
<feature type="region of interest" description="Disordered" evidence="1">
    <location>
        <begin position="55"/>
        <end position="83"/>
    </location>
</feature>
<organism evidence="3 4">
    <name type="scientific">Clytia hemisphaerica</name>
    <dbReference type="NCBI Taxonomy" id="252671"/>
    <lineage>
        <taxon>Eukaryota</taxon>
        <taxon>Metazoa</taxon>
        <taxon>Cnidaria</taxon>
        <taxon>Hydrozoa</taxon>
        <taxon>Hydroidolina</taxon>
        <taxon>Leptothecata</taxon>
        <taxon>Obeliida</taxon>
        <taxon>Clytiidae</taxon>
        <taxon>Clytia</taxon>
    </lineage>
</organism>
<dbReference type="EnsemblMetazoa" id="CLYHEMT024084.1">
    <property type="protein sequence ID" value="CLYHEMP024084.1"/>
    <property type="gene ID" value="CLYHEMG024084"/>
</dbReference>
<evidence type="ECO:0000256" key="1">
    <source>
        <dbReference type="SAM" id="MobiDB-lite"/>
    </source>
</evidence>